<evidence type="ECO:0000256" key="3">
    <source>
        <dbReference type="ARBA" id="ARBA00009553"/>
    </source>
</evidence>
<feature type="binding site" evidence="10">
    <location>
        <position position="650"/>
    </location>
    <ligand>
        <name>Zn(2+)</name>
        <dbReference type="ChEBI" id="CHEBI:29105"/>
        <note>catalytic</note>
    </ligand>
</feature>
<feature type="binding site" evidence="12">
    <location>
        <position position="735"/>
    </location>
    <ligand>
        <name>Zn(2+)</name>
        <dbReference type="ChEBI" id="CHEBI:29105"/>
        <label>1</label>
        <note>catalytic</note>
    </ligand>
</feature>
<dbReference type="GO" id="GO:0009086">
    <property type="term" value="P:methionine biosynthetic process"/>
    <property type="evidence" value="ECO:0007669"/>
    <property type="project" value="UniProtKB-UniRule"/>
</dbReference>
<comment type="pathway">
    <text evidence="2 10">Amino-acid biosynthesis; L-methionine biosynthesis via de novo pathway; L-methionine from L-homocysteine (MetE route): step 1/1.</text>
</comment>
<dbReference type="OrthoDB" id="244285at2"/>
<reference evidence="16 17" key="1">
    <citation type="submission" date="2019-07" db="EMBL/GenBank/DDBJ databases">
        <authorList>
            <person name="Kim J."/>
        </authorList>
    </citation>
    <scope>NUCLEOTIDE SEQUENCE [LARGE SCALE GENOMIC DNA]</scope>
    <source>
        <strain evidence="16 17">JC52</strain>
    </source>
</reference>
<feature type="binding site" evidence="10 11">
    <location>
        <position position="608"/>
    </location>
    <ligand>
        <name>L-homocysteine</name>
        <dbReference type="ChEBI" id="CHEBI:58199"/>
    </ligand>
</feature>
<evidence type="ECO:0000256" key="9">
    <source>
        <dbReference type="ARBA" id="ARBA00023167"/>
    </source>
</evidence>
<evidence type="ECO:0000256" key="12">
    <source>
        <dbReference type="PIRSR" id="PIRSR000382-2"/>
    </source>
</evidence>
<proteinExistence type="inferred from homology"/>
<comment type="function">
    <text evidence="1 10">Catalyzes the transfer of a methyl group from 5-methyltetrahydrofolate to homocysteine resulting in methionine formation.</text>
</comment>
<evidence type="ECO:0000256" key="8">
    <source>
        <dbReference type="ARBA" id="ARBA00022833"/>
    </source>
</evidence>
<dbReference type="GO" id="GO:0008270">
    <property type="term" value="F:zinc ion binding"/>
    <property type="evidence" value="ECO:0007669"/>
    <property type="project" value="InterPro"/>
</dbReference>
<name>A0A559KAU7_9BACL</name>
<feature type="binding site" evidence="10 11">
    <location>
        <position position="608"/>
    </location>
    <ligand>
        <name>L-methionine</name>
        <dbReference type="ChEBI" id="CHEBI:57844"/>
    </ligand>
</feature>
<feature type="binding site" evidence="12">
    <location>
        <position position="652"/>
    </location>
    <ligand>
        <name>Zn(2+)</name>
        <dbReference type="ChEBI" id="CHEBI:29105"/>
        <label>1</label>
        <note>catalytic</note>
    </ligand>
</feature>
<comment type="caution">
    <text evidence="16">The sequence shown here is derived from an EMBL/GenBank/DDBJ whole genome shotgun (WGS) entry which is preliminary data.</text>
</comment>
<feature type="binding site" evidence="10 11">
    <location>
        <position position="493"/>
    </location>
    <ligand>
        <name>L-methionine</name>
        <dbReference type="ChEBI" id="CHEBI:57844"/>
    </ligand>
</feature>
<accession>A0A559KAU7</accession>
<dbReference type="Pfam" id="PF01717">
    <property type="entry name" value="Meth_synt_2"/>
    <property type="match status" value="1"/>
</dbReference>
<keyword evidence="17" id="KW-1185">Reference proteome</keyword>
<evidence type="ECO:0000256" key="7">
    <source>
        <dbReference type="ARBA" id="ARBA00022723"/>
    </source>
</evidence>
<dbReference type="CDD" id="cd03312">
    <property type="entry name" value="CIMS_N_terminal_like"/>
    <property type="match status" value="1"/>
</dbReference>
<dbReference type="GO" id="GO:0032259">
    <property type="term" value="P:methylation"/>
    <property type="evidence" value="ECO:0007669"/>
    <property type="project" value="UniProtKB-KW"/>
</dbReference>
<feature type="domain" description="Cobalamin-independent methionine synthase MetE N-terminal" evidence="15">
    <location>
        <begin position="4"/>
        <end position="315"/>
    </location>
</feature>
<gene>
    <name evidence="10 16" type="primary">metE</name>
    <name evidence="16" type="ORF">FPZ49_15045</name>
</gene>
<sequence>MVKSSVLGYPRIGVDREWKKALEAFWSGKLEEVAFQQQLRELRLKHWGKLQAAGIDLIPVGDFSYYDHVLDTAAMFGLIPKRFAYEGGVVPLSVYYGVARGTKEAAASEMTKWFNTNYHYIVPELEDGATPVLTENKPLIAYREAKEALGIEGKPVILGPLTFLKLSKGYDVSSETDAWLDRLLPLYVQVLKELAREGVRWVQIDEPILVTKLGAEDLQRLKKIYEALAEAAPTLNIMLQTYFESVEHYRELVALPVQGIGLDFVHGYAGNIASLRAHGFPEDKVLGAGVIDGRGIWKATLREKQALLAELAEVVAPEHLLVQSSCSLLHVPVTAEVETKLPTELRAALAFADEKLDELVLLTKALNSAGTTGAEIASVLEQNDRELQQLQQSAVRNRGDIQQAVAAICEQPLERSRPFAERHTAQQEQWKLPLFPTTTIGSFPQSAEVRKARQLWRKGEWSQQQYADFIREQIDLWIQLQEDIGLDVLVHGEFERTDMVEFFGEKLAGFAFTQNGWVQSYGSRCVKPPIIYGDVAFIGEMTVEETKYAQSRTQRPVKGMLTGPITIMNWSFVRDDLPREQIAYQLAYALRQEVEALEQAGIGMIQVDEPAVREGLPLKEAEQADYLAWAVNAFRMTTCTVQDTTQIHTHMCYCEFHDMIDSIEAMDADVISIETSRSHGELIHSFEQNTYHLGIGLGVYDIHSPRVPRVEEMGSMIDRALRVLDPKLFWINPDCGLKTRGREETIASLRHMVEATRIARAKYGKSW</sequence>
<feature type="binding site" evidence="10">
    <location>
        <position position="652"/>
    </location>
    <ligand>
        <name>Zn(2+)</name>
        <dbReference type="ChEBI" id="CHEBI:29105"/>
        <note>catalytic</note>
    </ligand>
</feature>
<dbReference type="PIRSF" id="PIRSF000382">
    <property type="entry name" value="MeTrfase_B12_ind"/>
    <property type="match status" value="1"/>
</dbReference>
<keyword evidence="10" id="KW-0677">Repeat</keyword>
<feature type="binding site" evidence="12">
    <location>
        <position position="674"/>
    </location>
    <ligand>
        <name>Zn(2+)</name>
        <dbReference type="ChEBI" id="CHEBI:29105"/>
        <label>1</label>
        <note>catalytic</note>
    </ligand>
</feature>
<evidence type="ECO:0000256" key="11">
    <source>
        <dbReference type="PIRSR" id="PIRSR000382-1"/>
    </source>
</evidence>
<dbReference type="CDD" id="cd03311">
    <property type="entry name" value="CIMS_C_terminal_like"/>
    <property type="match status" value="1"/>
</dbReference>
<protein>
    <recommendedName>
        <fullName evidence="10">5-methyltetrahydropteroyltriglutamate--homocysteine methyltransferase</fullName>
        <ecNumber evidence="10">2.1.1.14</ecNumber>
    </recommendedName>
    <alternativeName>
        <fullName evidence="10">Cobalamin-independent methionine synthase</fullName>
    </alternativeName>
    <alternativeName>
        <fullName evidence="10">Methionine synthase, vitamin-B12 independent isozyme</fullName>
    </alternativeName>
</protein>
<dbReference type="HAMAP" id="MF_00172">
    <property type="entry name" value="Meth_synth"/>
    <property type="match status" value="1"/>
</dbReference>
<comment type="cofactor">
    <cofactor evidence="12">
        <name>Zn(2+)</name>
        <dbReference type="ChEBI" id="CHEBI:29105"/>
    </cofactor>
    <text evidence="12">Binds 2 Zn(2+) ions per subunit.</text>
</comment>
<keyword evidence="9 10" id="KW-0486">Methionine biosynthesis</keyword>
<feature type="binding site" evidence="10">
    <location>
        <position position="493"/>
    </location>
    <ligand>
        <name>L-homocysteine</name>
        <dbReference type="ChEBI" id="CHEBI:58199"/>
    </ligand>
</feature>
<feature type="binding site" evidence="10 11">
    <location>
        <begin position="440"/>
        <end position="442"/>
    </location>
    <ligand>
        <name>L-methionine</name>
        <dbReference type="ChEBI" id="CHEBI:57844"/>
    </ligand>
</feature>
<dbReference type="RefSeq" id="WP_144848031.1">
    <property type="nucleotide sequence ID" value="NZ_VNJI01000016.1"/>
</dbReference>
<feature type="binding site" evidence="10">
    <location>
        <position position="674"/>
    </location>
    <ligand>
        <name>Zn(2+)</name>
        <dbReference type="ChEBI" id="CHEBI:29105"/>
        <note>catalytic</note>
    </ligand>
</feature>
<dbReference type="EMBL" id="VNJI01000016">
    <property type="protein sequence ID" value="TVY09252.1"/>
    <property type="molecule type" value="Genomic_DNA"/>
</dbReference>
<dbReference type="AlphaFoldDB" id="A0A559KAU7"/>
<comment type="similarity">
    <text evidence="3 10">Belongs to the vitamin-B12 independent methionine synthase family.</text>
</comment>
<feature type="binding site" evidence="10">
    <location>
        <position position="112"/>
    </location>
    <ligand>
        <name>5-methyltetrahydropteroyltri-L-glutamate</name>
        <dbReference type="ChEBI" id="CHEBI:58207"/>
    </ligand>
</feature>
<feature type="active site" description="Proton donor" evidence="10 13">
    <location>
        <position position="703"/>
    </location>
</feature>
<feature type="binding site" evidence="11">
    <location>
        <position position="19"/>
    </location>
    <ligand>
        <name>5-methyltetrahydropteroyltri-L-glutamate</name>
        <dbReference type="ChEBI" id="CHEBI:58207"/>
    </ligand>
</feature>
<evidence type="ECO:0000256" key="6">
    <source>
        <dbReference type="ARBA" id="ARBA00022679"/>
    </source>
</evidence>
<dbReference type="UniPathway" id="UPA00051">
    <property type="reaction ID" value="UER00082"/>
</dbReference>
<dbReference type="Proteomes" id="UP000317036">
    <property type="component" value="Unassembled WGS sequence"/>
</dbReference>
<feature type="binding site" evidence="10 11">
    <location>
        <begin position="440"/>
        <end position="442"/>
    </location>
    <ligand>
        <name>L-homocysteine</name>
        <dbReference type="ChEBI" id="CHEBI:58199"/>
    </ligand>
</feature>
<feature type="binding site" evidence="12">
    <location>
        <position position="650"/>
    </location>
    <ligand>
        <name>Zn(2+)</name>
        <dbReference type="ChEBI" id="CHEBI:29105"/>
        <label>1</label>
        <note>catalytic</note>
    </ligand>
</feature>
<evidence type="ECO:0000256" key="4">
    <source>
        <dbReference type="ARBA" id="ARBA00022603"/>
    </source>
</evidence>
<evidence type="ECO:0000313" key="17">
    <source>
        <dbReference type="Proteomes" id="UP000317036"/>
    </source>
</evidence>
<dbReference type="InterPro" id="IPR038071">
    <property type="entry name" value="UROD/MetE-like_sf"/>
</dbReference>
<dbReference type="NCBIfam" id="TIGR01371">
    <property type="entry name" value="met_syn_B12ind"/>
    <property type="match status" value="1"/>
</dbReference>
<keyword evidence="5 10" id="KW-0028">Amino-acid biosynthesis</keyword>
<evidence type="ECO:0000313" key="16">
    <source>
        <dbReference type="EMBL" id="TVY09252.1"/>
    </source>
</evidence>
<dbReference type="NCBIfam" id="NF003556">
    <property type="entry name" value="PRK05222.1"/>
    <property type="match status" value="1"/>
</dbReference>
<feature type="binding site" evidence="10 11">
    <location>
        <begin position="524"/>
        <end position="525"/>
    </location>
    <ligand>
        <name>5-methyltetrahydropteroyltri-L-glutamate</name>
        <dbReference type="ChEBI" id="CHEBI:58207"/>
    </ligand>
</feature>
<keyword evidence="7 10" id="KW-0479">Metal-binding</keyword>
<dbReference type="PANTHER" id="PTHR30519">
    <property type="entry name" value="5-METHYLTETRAHYDROPTEROYLTRIGLUTAMATE--HOMOCYSTEINE METHYLTRANSFERASE"/>
    <property type="match status" value="1"/>
</dbReference>
<dbReference type="InterPro" id="IPR006276">
    <property type="entry name" value="Cobalamin-indep_Met_synthase"/>
</dbReference>
<dbReference type="Gene3D" id="3.20.20.210">
    <property type="match status" value="2"/>
</dbReference>
<evidence type="ECO:0000256" key="2">
    <source>
        <dbReference type="ARBA" id="ARBA00004681"/>
    </source>
</evidence>
<feature type="binding site" evidence="11">
    <location>
        <position position="117"/>
    </location>
    <ligand>
        <name>5-methyltetrahydropteroyltri-L-glutamate</name>
        <dbReference type="ChEBI" id="CHEBI:58207"/>
    </ligand>
</feature>
<evidence type="ECO:0000259" key="15">
    <source>
        <dbReference type="Pfam" id="PF08267"/>
    </source>
</evidence>
<evidence type="ECO:0000256" key="1">
    <source>
        <dbReference type="ARBA" id="ARBA00002777"/>
    </source>
</evidence>
<feature type="binding site" evidence="10">
    <location>
        <begin position="16"/>
        <end position="19"/>
    </location>
    <ligand>
        <name>5-methyltetrahydropteroyltri-L-glutamate</name>
        <dbReference type="ChEBI" id="CHEBI:58207"/>
    </ligand>
</feature>
<dbReference type="InterPro" id="IPR013215">
    <property type="entry name" value="Cbl-indep_Met_Synth_N"/>
</dbReference>
<organism evidence="16 17">
    <name type="scientific">Paenibacillus cremeus</name>
    <dbReference type="NCBI Taxonomy" id="2163881"/>
    <lineage>
        <taxon>Bacteria</taxon>
        <taxon>Bacillati</taxon>
        <taxon>Bacillota</taxon>
        <taxon>Bacilli</taxon>
        <taxon>Bacillales</taxon>
        <taxon>Paenibacillaceae</taxon>
        <taxon>Paenibacillus</taxon>
    </lineage>
</organism>
<keyword evidence="8 10" id="KW-0862">Zinc</keyword>
<dbReference type="SUPFAM" id="SSF51726">
    <property type="entry name" value="UROD/MetE-like"/>
    <property type="match status" value="2"/>
</dbReference>
<evidence type="ECO:0000256" key="10">
    <source>
        <dbReference type="HAMAP-Rule" id="MF_00172"/>
    </source>
</evidence>
<evidence type="ECO:0000256" key="5">
    <source>
        <dbReference type="ARBA" id="ARBA00022605"/>
    </source>
</evidence>
<feature type="binding site" evidence="10">
    <location>
        <position position="614"/>
    </location>
    <ligand>
        <name>5-methyltetrahydropteroyltri-L-glutamate</name>
        <dbReference type="ChEBI" id="CHEBI:58207"/>
    </ligand>
</feature>
<dbReference type="Pfam" id="PF08267">
    <property type="entry name" value="Meth_synt_1"/>
    <property type="match status" value="1"/>
</dbReference>
<keyword evidence="4 10" id="KW-0489">Methyltransferase</keyword>
<feature type="binding site" evidence="10 11">
    <location>
        <position position="570"/>
    </location>
    <ligand>
        <name>5-methyltetrahydropteroyltri-L-glutamate</name>
        <dbReference type="ChEBI" id="CHEBI:58207"/>
    </ligand>
</feature>
<evidence type="ECO:0000256" key="13">
    <source>
        <dbReference type="PIRSR" id="PIRSR000382-3"/>
    </source>
</evidence>
<dbReference type="GO" id="GO:0003871">
    <property type="term" value="F:5-methyltetrahydropteroyltriglutamate-homocysteine S-methyltransferase activity"/>
    <property type="evidence" value="ECO:0007669"/>
    <property type="project" value="UniProtKB-UniRule"/>
</dbReference>
<keyword evidence="6 10" id="KW-0808">Transferase</keyword>
<dbReference type="InterPro" id="IPR002629">
    <property type="entry name" value="Met_Synth_C/arc"/>
</dbReference>
<feature type="domain" description="Cobalamin-independent methionine synthase MetE C-terminal/archaeal" evidence="14">
    <location>
        <begin position="435"/>
        <end position="757"/>
    </location>
</feature>
<feature type="binding site" evidence="10">
    <location>
        <position position="735"/>
    </location>
    <ligand>
        <name>Zn(2+)</name>
        <dbReference type="ChEBI" id="CHEBI:29105"/>
        <note>catalytic</note>
    </ligand>
</feature>
<comment type="cofactor">
    <cofactor evidence="10">
        <name>Zn(2+)</name>
        <dbReference type="ChEBI" id="CHEBI:29105"/>
    </cofactor>
    <text evidence="10">Binds 1 zinc ion per subunit.</text>
</comment>
<evidence type="ECO:0000259" key="14">
    <source>
        <dbReference type="Pfam" id="PF01717"/>
    </source>
</evidence>
<dbReference type="EC" id="2.1.1.14" evidence="10"/>
<comment type="catalytic activity">
    <reaction evidence="10">
        <text>5-methyltetrahydropteroyltri-L-glutamate + L-homocysteine = tetrahydropteroyltri-L-glutamate + L-methionine</text>
        <dbReference type="Rhea" id="RHEA:21196"/>
        <dbReference type="ChEBI" id="CHEBI:57844"/>
        <dbReference type="ChEBI" id="CHEBI:58140"/>
        <dbReference type="ChEBI" id="CHEBI:58199"/>
        <dbReference type="ChEBI" id="CHEBI:58207"/>
        <dbReference type="EC" id="2.1.1.14"/>
    </reaction>
</comment>